<evidence type="ECO:0008006" key="4">
    <source>
        <dbReference type="Google" id="ProtNLM"/>
    </source>
</evidence>
<dbReference type="EMBL" id="BJVK01000014">
    <property type="protein sequence ID" value="GEL28490.1"/>
    <property type="molecule type" value="Genomic_DNA"/>
</dbReference>
<accession>A0A511DUH8</accession>
<dbReference type="AlphaFoldDB" id="A0A511DUH8"/>
<dbReference type="GeneID" id="71567533"/>
<evidence type="ECO:0000256" key="1">
    <source>
        <dbReference type="SAM" id="SignalP"/>
    </source>
</evidence>
<keyword evidence="3" id="KW-1185">Reference proteome</keyword>
<evidence type="ECO:0000313" key="3">
    <source>
        <dbReference type="Proteomes" id="UP000321893"/>
    </source>
</evidence>
<evidence type="ECO:0000313" key="2">
    <source>
        <dbReference type="EMBL" id="GEL28490.1"/>
    </source>
</evidence>
<dbReference type="Proteomes" id="UP000321893">
    <property type="component" value="Unassembled WGS sequence"/>
</dbReference>
<dbReference type="RefSeq" id="WP_054769260.1">
    <property type="nucleotide sequence ID" value="NZ_BJVK01000014.1"/>
</dbReference>
<protein>
    <recommendedName>
        <fullName evidence="4">DUF4430 domain-containing protein</fullName>
    </recommendedName>
</protein>
<proteinExistence type="predicted"/>
<sequence>MIKKTFMLAVAALSFGGFVAASQTPTASAASKPMVGKMTYHKINATAKIGSNYKNFKLTNHAQNSNFKHIKTTSWKKAGLKKGSVVKIDLYGIQGTQFNWYRISKYTSKKTAKKAKVQKYWVYGQALDFTKSSSKIVSLAY</sequence>
<keyword evidence="1" id="KW-0732">Signal</keyword>
<dbReference type="STRING" id="1423764.FC95_GL001476"/>
<organism evidence="2 3">
    <name type="scientific">Lentilactobacillus kefiri</name>
    <name type="common">Lactobacillus kefiri</name>
    <dbReference type="NCBI Taxonomy" id="33962"/>
    <lineage>
        <taxon>Bacteria</taxon>
        <taxon>Bacillati</taxon>
        <taxon>Bacillota</taxon>
        <taxon>Bacilli</taxon>
        <taxon>Lactobacillales</taxon>
        <taxon>Lactobacillaceae</taxon>
        <taxon>Lentilactobacillus</taxon>
    </lineage>
</organism>
<name>A0A511DUH8_LENKE</name>
<feature type="chain" id="PRO_5038667121" description="DUF4430 domain-containing protein" evidence="1">
    <location>
        <begin position="21"/>
        <end position="141"/>
    </location>
</feature>
<dbReference type="OrthoDB" id="2316511at2"/>
<feature type="signal peptide" evidence="1">
    <location>
        <begin position="1"/>
        <end position="20"/>
    </location>
</feature>
<reference evidence="2" key="1">
    <citation type="submission" date="2019-07" db="EMBL/GenBank/DDBJ databases">
        <title>Whole genome shotgun sequence of Lactobacillus kefiri NBRC 15888.</title>
        <authorList>
            <person name="Hosoyama A."/>
            <person name="Uohara A."/>
            <person name="Ohji S."/>
            <person name="Ichikawa N."/>
        </authorList>
    </citation>
    <scope>NUCLEOTIDE SEQUENCE [LARGE SCALE GENOMIC DNA]</scope>
    <source>
        <strain evidence="2">NBRC 15888</strain>
    </source>
</reference>
<gene>
    <name evidence="2" type="ORF">LKE01_13100</name>
</gene>
<comment type="caution">
    <text evidence="2">The sequence shown here is derived from an EMBL/GenBank/DDBJ whole genome shotgun (WGS) entry which is preliminary data.</text>
</comment>